<evidence type="ECO:0000313" key="10">
    <source>
        <dbReference type="Proteomes" id="UP001174909"/>
    </source>
</evidence>
<dbReference type="EMBL" id="CASHTH010003606">
    <property type="protein sequence ID" value="CAI8047095.1"/>
    <property type="molecule type" value="Genomic_DNA"/>
</dbReference>
<sequence length="874" mass="97188">MRLPSLLLFVAASCAFVHGDCDRVSTLPTNILSEREYVVRLSQNCEDHTTDSPIFCEDSGWGDEEANVVCKSKMNTTYGLGDYIMFAETDYQVGYAHVYCMGYEDRLEDCEVGNLTSHNCSYLGIARCLDVPQVLVSRGKSYQYFERVEIFENETADFCVIVWGPLSQPLHVLVETTDNGAAVANFDYRPLQQTVTFEPTKSLRSQQCLKIELIDDSLAEFWEMFSVTISTNSSTVNLTRREFNVFIGPNDGECIEGNVTGSTNGRLRLVEMCNSDGVWSPICDNEWTQEDATVVCRELGYQKPKSVRYETINKTMVNAIHTNISCRGNETALRDCVSTEPPVNTVCQLALVDCSPDVTVIVDPEVEDPNDGDTGGVRMLAGVLSAVLLLVILTVAVGIVVGLKCQRRGQVKITTPHNPAYNVVQSKHRGVAKPTQQGTSEGRTNVSAVTDSHHSVCMQSNLYNVISSQTQTSEELEYDYVQATQSRASRQTAAPDSSRMRFPLLLLFIAASCAFVHGDCDRVSTLPTNISEREYVVRLSQNCEDHTTDSPIFCEDSGWGDEEANVVCKSKINTTYGLGDYIGFADTDYQVGYAHVYCKGNEERLEHCEIIIGFADTDYQVGYAHVYCKGDEERLEDCEVGNLTSHNCSYLGIARCLDGSCIQGEKSYQYFERVEIFENETADFCVIVWGPLSQPLHVLVETTDSGAAVANFDYRPLQQTVTFEPTESLRSQQCLKIELIDDSLAEFWEMFSVTISTNSSTVNLTRREFNVFIGPNDGECIEGNVTGSTNGRLQLVEMCNSDGVWSPICDNEWTQEDATVVCRELGYQEPKSVRYETINKTMVNATHISCRGNETALRDCVSTEPPVNTVCQLA</sequence>
<dbReference type="PANTHER" id="PTHR48071">
    <property type="entry name" value="SRCR DOMAIN-CONTAINING PROTEIN"/>
    <property type="match status" value="1"/>
</dbReference>
<dbReference type="InterPro" id="IPR001190">
    <property type="entry name" value="SRCR"/>
</dbReference>
<gene>
    <name evidence="9" type="ORF">GBAR_LOCUS26021</name>
</gene>
<keyword evidence="3" id="KW-0106">Calcium</keyword>
<keyword evidence="6" id="KW-0472">Membrane</keyword>
<dbReference type="PROSITE" id="PS50287">
    <property type="entry name" value="SRCR_2"/>
    <property type="match status" value="2"/>
</dbReference>
<dbReference type="Pfam" id="PF03160">
    <property type="entry name" value="Calx-beta"/>
    <property type="match status" value="2"/>
</dbReference>
<evidence type="ECO:0000256" key="3">
    <source>
        <dbReference type="ARBA" id="ARBA00022837"/>
    </source>
</evidence>
<evidence type="ECO:0000256" key="6">
    <source>
        <dbReference type="SAM" id="Phobius"/>
    </source>
</evidence>
<evidence type="ECO:0000256" key="5">
    <source>
        <dbReference type="PROSITE-ProRule" id="PRU00196"/>
    </source>
</evidence>
<keyword evidence="6" id="KW-0812">Transmembrane</keyword>
<feature type="disulfide bond" evidence="5">
    <location>
        <begin position="850"/>
        <end position="860"/>
    </location>
</feature>
<dbReference type="SUPFAM" id="SSF56487">
    <property type="entry name" value="SRCR-like"/>
    <property type="match status" value="3"/>
</dbReference>
<evidence type="ECO:0000256" key="4">
    <source>
        <dbReference type="ARBA" id="ARBA00023157"/>
    </source>
</evidence>
<accession>A0AA35XD61</accession>
<evidence type="ECO:0000313" key="9">
    <source>
        <dbReference type="EMBL" id="CAI8047095.1"/>
    </source>
</evidence>
<proteinExistence type="predicted"/>
<feature type="domain" description="SRCR" evidence="8">
    <location>
        <begin position="252"/>
        <end position="355"/>
    </location>
</feature>
<comment type="caution">
    <text evidence="5">Lacks conserved residue(s) required for the propagation of feature annotation.</text>
</comment>
<dbReference type="Gene3D" id="2.60.40.2030">
    <property type="match status" value="2"/>
</dbReference>
<dbReference type="InterPro" id="IPR038081">
    <property type="entry name" value="CalX-like_sf"/>
</dbReference>
<dbReference type="PANTHER" id="PTHR48071:SF18">
    <property type="entry name" value="DELETED IN MALIGNANT BRAIN TUMORS 1 PROTEIN-RELATED"/>
    <property type="match status" value="1"/>
</dbReference>
<dbReference type="Gene3D" id="3.10.250.10">
    <property type="entry name" value="SRCR-like domain"/>
    <property type="match status" value="3"/>
</dbReference>
<keyword evidence="2" id="KW-0677">Repeat</keyword>
<dbReference type="SMART" id="SM00202">
    <property type="entry name" value="SR"/>
    <property type="match status" value="2"/>
</dbReference>
<feature type="signal peptide" evidence="7">
    <location>
        <begin position="1"/>
        <end position="19"/>
    </location>
</feature>
<feature type="non-terminal residue" evidence="9">
    <location>
        <position position="874"/>
    </location>
</feature>
<feature type="transmembrane region" description="Helical" evidence="6">
    <location>
        <begin position="379"/>
        <end position="403"/>
    </location>
</feature>
<dbReference type="Proteomes" id="UP001174909">
    <property type="component" value="Unassembled WGS sequence"/>
</dbReference>
<dbReference type="PRINTS" id="PR00258">
    <property type="entry name" value="SPERACTRCPTR"/>
</dbReference>
<evidence type="ECO:0000256" key="2">
    <source>
        <dbReference type="ARBA" id="ARBA00022737"/>
    </source>
</evidence>
<name>A0AA35XD61_GEOBA</name>
<feature type="chain" id="PRO_5041292378" evidence="7">
    <location>
        <begin position="20"/>
        <end position="874"/>
    </location>
</feature>
<dbReference type="GO" id="GO:0016020">
    <property type="term" value="C:membrane"/>
    <property type="evidence" value="ECO:0007669"/>
    <property type="project" value="InterPro"/>
</dbReference>
<keyword evidence="1 7" id="KW-0732">Signal</keyword>
<evidence type="ECO:0000256" key="1">
    <source>
        <dbReference type="ARBA" id="ARBA00022729"/>
    </source>
</evidence>
<organism evidence="9 10">
    <name type="scientific">Geodia barretti</name>
    <name type="common">Barrett's horny sponge</name>
    <dbReference type="NCBI Taxonomy" id="519541"/>
    <lineage>
        <taxon>Eukaryota</taxon>
        <taxon>Metazoa</taxon>
        <taxon>Porifera</taxon>
        <taxon>Demospongiae</taxon>
        <taxon>Heteroscleromorpha</taxon>
        <taxon>Tetractinellida</taxon>
        <taxon>Astrophorina</taxon>
        <taxon>Geodiidae</taxon>
        <taxon>Geodia</taxon>
    </lineage>
</organism>
<feature type="transmembrane region" description="Helical" evidence="6">
    <location>
        <begin position="500"/>
        <end position="518"/>
    </location>
</feature>
<dbReference type="SUPFAM" id="SSF141072">
    <property type="entry name" value="CalX-like"/>
    <property type="match status" value="2"/>
</dbReference>
<reference evidence="9" key="1">
    <citation type="submission" date="2023-03" db="EMBL/GenBank/DDBJ databases">
        <authorList>
            <person name="Steffen K."/>
            <person name="Cardenas P."/>
        </authorList>
    </citation>
    <scope>NUCLEOTIDE SEQUENCE</scope>
</reference>
<protein>
    <submittedName>
        <fullName evidence="9">Neurotrypsin</fullName>
    </submittedName>
</protein>
<keyword evidence="4 5" id="KW-1015">Disulfide bond</keyword>
<dbReference type="InterPro" id="IPR036772">
    <property type="entry name" value="SRCR-like_dom_sf"/>
</dbReference>
<dbReference type="GO" id="GO:0007154">
    <property type="term" value="P:cell communication"/>
    <property type="evidence" value="ECO:0007669"/>
    <property type="project" value="InterPro"/>
</dbReference>
<feature type="disulfide bond" evidence="5">
    <location>
        <begin position="283"/>
        <end position="347"/>
    </location>
</feature>
<keyword evidence="6" id="KW-1133">Transmembrane helix</keyword>
<dbReference type="Pfam" id="PF00530">
    <property type="entry name" value="SRCR"/>
    <property type="match status" value="2"/>
</dbReference>
<dbReference type="AlphaFoldDB" id="A0AA35XD61"/>
<comment type="caution">
    <text evidence="9">The sequence shown here is derived from an EMBL/GenBank/DDBJ whole genome shotgun (WGS) entry which is preliminary data.</text>
</comment>
<dbReference type="InterPro" id="IPR003644">
    <property type="entry name" value="Calx_beta"/>
</dbReference>
<feature type="domain" description="SRCR" evidence="8">
    <location>
        <begin position="778"/>
        <end position="874"/>
    </location>
</feature>
<evidence type="ECO:0000256" key="7">
    <source>
        <dbReference type="SAM" id="SignalP"/>
    </source>
</evidence>
<evidence type="ECO:0000259" key="8">
    <source>
        <dbReference type="PROSITE" id="PS50287"/>
    </source>
</evidence>
<feature type="disulfide bond" evidence="5">
    <location>
        <begin position="326"/>
        <end position="336"/>
    </location>
</feature>
<keyword evidence="10" id="KW-1185">Reference proteome</keyword>